<organism evidence="2 3">
    <name type="scientific">Leucobacter triazinivorans</name>
    <dbReference type="NCBI Taxonomy" id="1784719"/>
    <lineage>
        <taxon>Bacteria</taxon>
        <taxon>Bacillati</taxon>
        <taxon>Actinomycetota</taxon>
        <taxon>Actinomycetes</taxon>
        <taxon>Micrococcales</taxon>
        <taxon>Microbacteriaceae</taxon>
        <taxon>Leucobacter</taxon>
    </lineage>
</organism>
<dbReference type="KEGG" id="ltr:EVS81_04740"/>
<dbReference type="EMBL" id="CP035806">
    <property type="protein sequence ID" value="QBE48225.1"/>
    <property type="molecule type" value="Genomic_DNA"/>
</dbReference>
<dbReference type="Gene3D" id="3.40.1190.20">
    <property type="match status" value="1"/>
</dbReference>
<gene>
    <name evidence="2" type="ORF">EVS81_04740</name>
</gene>
<evidence type="ECO:0000256" key="1">
    <source>
        <dbReference type="SAM" id="MobiDB-lite"/>
    </source>
</evidence>
<dbReference type="OrthoDB" id="9802794at2"/>
<keyword evidence="3" id="KW-1185">Reference proteome</keyword>
<dbReference type="Proteomes" id="UP000289260">
    <property type="component" value="Chromosome"/>
</dbReference>
<accession>A0A4P6KCY0</accession>
<dbReference type="SUPFAM" id="SSF53613">
    <property type="entry name" value="Ribokinase-like"/>
    <property type="match status" value="1"/>
</dbReference>
<evidence type="ECO:0000313" key="2">
    <source>
        <dbReference type="EMBL" id="QBE48225.1"/>
    </source>
</evidence>
<protein>
    <submittedName>
        <fullName evidence="2">Uncharacterized protein</fullName>
    </submittedName>
</protein>
<proteinExistence type="predicted"/>
<dbReference type="InterPro" id="IPR029056">
    <property type="entry name" value="Ribokinase-like"/>
</dbReference>
<feature type="region of interest" description="Disordered" evidence="1">
    <location>
        <begin position="78"/>
        <end position="99"/>
    </location>
</feature>
<sequence length="268" mass="27512">MRFAVIGDVPLEEGRRAPGDPLAGGAARVATLLRDDGHEVELLTAVTADGDARRLLQLLAGITVIACSSGIPISREAAVPRRPDSTGACATDPSTRPPLPRVTARMVRAVALAEALVVVDRGHRLADHPELRVAVHRRGLDVPLVWLPHPEGSDPVPSCRLVVPAPGAAIAAAAISERPAVAVEAAEQLQRRSGCRAIAIPLGDGSAMLAELDRAPLRVHGAGASAGGLGDERCRFAAAAATVLARGGELREAVRVAAASTWGAPPAA</sequence>
<name>A0A4P6KCY0_9MICO</name>
<reference evidence="2 3" key="1">
    <citation type="submission" date="2019-02" db="EMBL/GenBank/DDBJ databases">
        <authorList>
            <person name="Sun L."/>
            <person name="Pan D."/>
            <person name="Wu X."/>
        </authorList>
    </citation>
    <scope>NUCLEOTIDE SEQUENCE [LARGE SCALE GENOMIC DNA]</scope>
    <source>
        <strain evidence="2 3">JW-1</strain>
    </source>
</reference>
<evidence type="ECO:0000313" key="3">
    <source>
        <dbReference type="Proteomes" id="UP000289260"/>
    </source>
</evidence>
<dbReference type="AlphaFoldDB" id="A0A4P6KCY0"/>
<dbReference type="RefSeq" id="WP_130109363.1">
    <property type="nucleotide sequence ID" value="NZ_CP035806.1"/>
</dbReference>